<reference evidence="2" key="2">
    <citation type="journal article" date="2016" name="Mol. Ecol.">
        <title>Population genomics of the filarial nematode parasite Wuchereria bancrofti from mosquitoes.</title>
        <authorList>
            <person name="Small S.T."/>
            <person name="Reimer L.J."/>
            <person name="Tisch D.J."/>
            <person name="King C.L."/>
            <person name="Christensen B.M."/>
            <person name="Siba P.M."/>
            <person name="Kazura J.W."/>
            <person name="Serre D."/>
            <person name="Zimmerman P.A."/>
        </authorList>
    </citation>
    <scope>NUCLEOTIDE SEQUENCE</scope>
    <source>
        <strain evidence="2">pt0022</strain>
    </source>
</reference>
<keyword evidence="1" id="KW-0732">Signal</keyword>
<organism evidence="2 3">
    <name type="scientific">Wuchereria bancrofti</name>
    <dbReference type="NCBI Taxonomy" id="6293"/>
    <lineage>
        <taxon>Eukaryota</taxon>
        <taxon>Metazoa</taxon>
        <taxon>Ecdysozoa</taxon>
        <taxon>Nematoda</taxon>
        <taxon>Chromadorea</taxon>
        <taxon>Rhabditida</taxon>
        <taxon>Spirurina</taxon>
        <taxon>Spiruromorpha</taxon>
        <taxon>Filarioidea</taxon>
        <taxon>Onchocercidae</taxon>
        <taxon>Wuchereria</taxon>
    </lineage>
</organism>
<dbReference type="WBParaSite" id="mrna-Wban_05731">
    <property type="protein sequence ID" value="mrna-Wban_05731"/>
    <property type="gene ID" value="Wban_05731"/>
</dbReference>
<evidence type="ECO:0000313" key="2">
    <source>
        <dbReference type="Proteomes" id="UP000093561"/>
    </source>
</evidence>
<accession>A0AAF5PUD4</accession>
<evidence type="ECO:0000256" key="1">
    <source>
        <dbReference type="SAM" id="SignalP"/>
    </source>
</evidence>
<protein>
    <submittedName>
        <fullName evidence="3">Uncharacterized protein</fullName>
    </submittedName>
</protein>
<sequence>MGAAVILFLLILIGLGSAGTNEARWWWWASIKLRNTYSIY</sequence>
<feature type="chain" id="PRO_5042191388" evidence="1">
    <location>
        <begin position="19"/>
        <end position="40"/>
    </location>
</feature>
<dbReference type="AlphaFoldDB" id="A0AAF5PUD4"/>
<proteinExistence type="predicted"/>
<reference evidence="2" key="1">
    <citation type="submission" date="2015-03" db="EMBL/GenBank/DDBJ databases">
        <title>Wuchereria bancrofti Genome Sequencing Papua New Guinea Strain.</title>
        <authorList>
            <person name="Small S.T."/>
            <person name="Serre D."/>
            <person name="Zimmerman P.A."/>
        </authorList>
    </citation>
    <scope>NUCLEOTIDE SEQUENCE [LARGE SCALE GENOMIC DNA]</scope>
    <source>
        <strain evidence="2">pt0022</strain>
    </source>
</reference>
<dbReference type="Proteomes" id="UP000093561">
    <property type="component" value="Unassembled WGS sequence"/>
</dbReference>
<feature type="signal peptide" evidence="1">
    <location>
        <begin position="1"/>
        <end position="18"/>
    </location>
</feature>
<reference evidence="3" key="3">
    <citation type="submission" date="2024-02" db="UniProtKB">
        <authorList>
            <consortium name="WormBaseParasite"/>
        </authorList>
    </citation>
    <scope>IDENTIFICATION</scope>
    <source>
        <strain evidence="3">pt0022</strain>
    </source>
</reference>
<evidence type="ECO:0000313" key="3">
    <source>
        <dbReference type="WBParaSite" id="mrna-Wban_05731"/>
    </source>
</evidence>
<name>A0AAF5PUD4_WUCBA</name>